<reference evidence="2" key="1">
    <citation type="submission" date="2014-11" db="EMBL/GenBank/DDBJ databases">
        <authorList>
            <person name="Amaro Gonzalez C."/>
        </authorList>
    </citation>
    <scope>NUCLEOTIDE SEQUENCE</scope>
</reference>
<sequence length="63" mass="7561">MESSNTKSLQELEQVREDSTTLEKENQRLQSEIRRLKAENRITAKETKHIAESEPFEKWKTWN</sequence>
<dbReference type="AlphaFoldDB" id="A0A0E9RTK4"/>
<protein>
    <submittedName>
        <fullName evidence="2">Uncharacterized protein</fullName>
    </submittedName>
</protein>
<proteinExistence type="predicted"/>
<evidence type="ECO:0000256" key="1">
    <source>
        <dbReference type="SAM" id="MobiDB-lite"/>
    </source>
</evidence>
<feature type="compositionally biased region" description="Basic and acidic residues" evidence="1">
    <location>
        <begin position="13"/>
        <end position="27"/>
    </location>
</feature>
<evidence type="ECO:0000313" key="2">
    <source>
        <dbReference type="EMBL" id="JAH32489.1"/>
    </source>
</evidence>
<organism evidence="2">
    <name type="scientific">Anguilla anguilla</name>
    <name type="common">European freshwater eel</name>
    <name type="synonym">Muraena anguilla</name>
    <dbReference type="NCBI Taxonomy" id="7936"/>
    <lineage>
        <taxon>Eukaryota</taxon>
        <taxon>Metazoa</taxon>
        <taxon>Chordata</taxon>
        <taxon>Craniata</taxon>
        <taxon>Vertebrata</taxon>
        <taxon>Euteleostomi</taxon>
        <taxon>Actinopterygii</taxon>
        <taxon>Neopterygii</taxon>
        <taxon>Teleostei</taxon>
        <taxon>Anguilliformes</taxon>
        <taxon>Anguillidae</taxon>
        <taxon>Anguilla</taxon>
    </lineage>
</organism>
<name>A0A0E9RTK4_ANGAN</name>
<feature type="region of interest" description="Disordered" evidence="1">
    <location>
        <begin position="1"/>
        <end position="27"/>
    </location>
</feature>
<reference evidence="2" key="2">
    <citation type="journal article" date="2015" name="Fish Shellfish Immunol.">
        <title>Early steps in the European eel (Anguilla anguilla)-Vibrio vulnificus interaction in the gills: Role of the RtxA13 toxin.</title>
        <authorList>
            <person name="Callol A."/>
            <person name="Pajuelo D."/>
            <person name="Ebbesson L."/>
            <person name="Teles M."/>
            <person name="MacKenzie S."/>
            <person name="Amaro C."/>
        </authorList>
    </citation>
    <scope>NUCLEOTIDE SEQUENCE</scope>
</reference>
<feature type="compositionally biased region" description="Polar residues" evidence="1">
    <location>
        <begin position="1"/>
        <end position="11"/>
    </location>
</feature>
<accession>A0A0E9RTK4</accession>
<dbReference type="EMBL" id="GBXM01076088">
    <property type="protein sequence ID" value="JAH32489.1"/>
    <property type="molecule type" value="Transcribed_RNA"/>
</dbReference>